<comment type="caution">
    <text evidence="2">The sequence shown here is derived from an EMBL/GenBank/DDBJ whole genome shotgun (WGS) entry which is preliminary data.</text>
</comment>
<reference evidence="2 3" key="1">
    <citation type="submission" date="2015-08" db="EMBL/GenBank/DDBJ databases">
        <title>Next Generation Sequencing and Analysis of the Genome of Puccinia sorghi L Schw, the Causal Agent of Maize Common Rust.</title>
        <authorList>
            <person name="Rochi L."/>
            <person name="Burguener G."/>
            <person name="Darino M."/>
            <person name="Turjanski A."/>
            <person name="Kreff E."/>
            <person name="Dieguez M.J."/>
            <person name="Sacco F."/>
        </authorList>
    </citation>
    <scope>NUCLEOTIDE SEQUENCE [LARGE SCALE GENOMIC DNA]</scope>
    <source>
        <strain evidence="2 3">RO10H11247</strain>
    </source>
</reference>
<dbReference type="OrthoDB" id="2506917at2759"/>
<gene>
    <name evidence="2" type="ORF">VP01_113g2</name>
</gene>
<evidence type="ECO:0000313" key="3">
    <source>
        <dbReference type="Proteomes" id="UP000037035"/>
    </source>
</evidence>
<dbReference type="AlphaFoldDB" id="A0A0L6VRY2"/>
<accession>A0A0L6VRY2</accession>
<evidence type="ECO:0000313" key="2">
    <source>
        <dbReference type="EMBL" id="KNZ63466.1"/>
    </source>
</evidence>
<keyword evidence="3" id="KW-1185">Reference proteome</keyword>
<organism evidence="2 3">
    <name type="scientific">Puccinia sorghi</name>
    <dbReference type="NCBI Taxonomy" id="27349"/>
    <lineage>
        <taxon>Eukaryota</taxon>
        <taxon>Fungi</taxon>
        <taxon>Dikarya</taxon>
        <taxon>Basidiomycota</taxon>
        <taxon>Pucciniomycotina</taxon>
        <taxon>Pucciniomycetes</taxon>
        <taxon>Pucciniales</taxon>
        <taxon>Pucciniaceae</taxon>
        <taxon>Puccinia</taxon>
    </lineage>
</organism>
<proteinExistence type="predicted"/>
<evidence type="ECO:0000256" key="1">
    <source>
        <dbReference type="SAM" id="MobiDB-lite"/>
    </source>
</evidence>
<feature type="region of interest" description="Disordered" evidence="1">
    <location>
        <begin position="1"/>
        <end position="20"/>
    </location>
</feature>
<sequence length="226" mass="25213">MADNLYMPPPLENVDGNNNPAPTMKLSSGPTLSMFFTICKMSSSTYSWAISSSKPMPSVPDLSPALRRRELTAKQDLLLAGPTTPLKLSFSNPTQQLRFLKSGTSEPLTFFLIGGVCGLLVVSRDYCNASLSDCMYFTQAISIIKKFSHTPQIKEEPIWKNLSAYLVELFQPSFLSPEKIVPLKKPPTCHKRAEAITNDFLNHWRQLQPTSPFLIPHSTCCQITEN</sequence>
<name>A0A0L6VRY2_9BASI</name>
<dbReference type="Proteomes" id="UP000037035">
    <property type="component" value="Unassembled WGS sequence"/>
</dbReference>
<dbReference type="EMBL" id="LAVV01001555">
    <property type="protein sequence ID" value="KNZ63466.1"/>
    <property type="molecule type" value="Genomic_DNA"/>
</dbReference>
<dbReference type="VEuPathDB" id="FungiDB:VP01_113g2"/>
<protein>
    <submittedName>
        <fullName evidence="2">Uncharacterized protein</fullName>
    </submittedName>
</protein>